<evidence type="ECO:0000256" key="9">
    <source>
        <dbReference type="ARBA" id="ARBA00022679"/>
    </source>
</evidence>
<evidence type="ECO:0000313" key="20">
    <source>
        <dbReference type="EMBL" id="MSU88371.1"/>
    </source>
</evidence>
<dbReference type="GO" id="GO:0009236">
    <property type="term" value="P:cobalamin biosynthetic process"/>
    <property type="evidence" value="ECO:0007669"/>
    <property type="project" value="UniProtKB-UniRule"/>
</dbReference>
<evidence type="ECO:0000256" key="10">
    <source>
        <dbReference type="ARBA" id="ARBA00022692"/>
    </source>
</evidence>
<evidence type="ECO:0000256" key="16">
    <source>
        <dbReference type="ARBA" id="ARBA00032853"/>
    </source>
</evidence>
<evidence type="ECO:0000256" key="6">
    <source>
        <dbReference type="ARBA" id="ARBA00015850"/>
    </source>
</evidence>
<evidence type="ECO:0000256" key="12">
    <source>
        <dbReference type="ARBA" id="ARBA00022989"/>
    </source>
</evidence>
<organism evidence="20 21">
    <name type="scientific">Halovulum marinum</name>
    <dbReference type="NCBI Taxonomy" id="2662447"/>
    <lineage>
        <taxon>Bacteria</taxon>
        <taxon>Pseudomonadati</taxon>
        <taxon>Pseudomonadota</taxon>
        <taxon>Alphaproteobacteria</taxon>
        <taxon>Rhodobacterales</taxon>
        <taxon>Paracoccaceae</taxon>
        <taxon>Halovulum</taxon>
    </lineage>
</organism>
<keyword evidence="12 19" id="KW-1133">Transmembrane helix</keyword>
<evidence type="ECO:0000256" key="17">
    <source>
        <dbReference type="ARBA" id="ARBA00048623"/>
    </source>
</evidence>
<feature type="transmembrane region" description="Helical" evidence="19">
    <location>
        <begin position="39"/>
        <end position="58"/>
    </location>
</feature>
<comment type="function">
    <text evidence="14 19">Joins adenosylcobinamide-GDP and alpha-ribazole to generate adenosylcobalamin (Ado-cobalamin). Also synthesizes adenosylcobalamin 5'-phosphate from adenosylcobinamide-GDP and alpha-ribazole 5'-phosphate.</text>
</comment>
<evidence type="ECO:0000256" key="1">
    <source>
        <dbReference type="ARBA" id="ARBA00001946"/>
    </source>
</evidence>
<dbReference type="UniPathway" id="UPA00148">
    <property type="reaction ID" value="UER00238"/>
</dbReference>
<sequence>MPPAGTEFHHALNALRFLTRLPVPAGGIGDWSLARAARWFPLAGLVVGVLAGAAWWLASAIGLPPLAAAGLALTVQALLTGGLHEDGLADLADGLGSGAGRARALEIMRDSRIGAHGALALGLSLLLRTAALAALAPAAGLAALAIANILSRAAISLSLGTLPYARPAGLAQDGRDHDPRALALTVGLACVAALLLGGLTGVLAIAAAAIGWAAISWRLVRSLGGHTGDGLGATEQVVQAAVLLVLAAAWG</sequence>
<comment type="catalytic activity">
    <reaction evidence="17 19">
        <text>alpha-ribazole + adenosylcob(III)inamide-GDP = adenosylcob(III)alamin + GMP + H(+)</text>
        <dbReference type="Rhea" id="RHEA:16049"/>
        <dbReference type="ChEBI" id="CHEBI:10329"/>
        <dbReference type="ChEBI" id="CHEBI:15378"/>
        <dbReference type="ChEBI" id="CHEBI:18408"/>
        <dbReference type="ChEBI" id="CHEBI:58115"/>
        <dbReference type="ChEBI" id="CHEBI:60487"/>
        <dbReference type="EC" id="2.7.8.26"/>
    </reaction>
</comment>
<evidence type="ECO:0000256" key="15">
    <source>
        <dbReference type="ARBA" id="ARBA00032605"/>
    </source>
</evidence>
<dbReference type="HAMAP" id="MF_00719">
    <property type="entry name" value="CobS"/>
    <property type="match status" value="1"/>
</dbReference>
<comment type="caution">
    <text evidence="19">Lacks conserved residue(s) required for the propagation of feature annotation.</text>
</comment>
<keyword evidence="9 19" id="KW-0808">Transferase</keyword>
<feature type="transmembrane region" description="Helical" evidence="19">
    <location>
        <begin position="182"/>
        <end position="215"/>
    </location>
</feature>
<evidence type="ECO:0000256" key="8">
    <source>
        <dbReference type="ARBA" id="ARBA00022573"/>
    </source>
</evidence>
<dbReference type="GO" id="GO:0005886">
    <property type="term" value="C:plasma membrane"/>
    <property type="evidence" value="ECO:0007669"/>
    <property type="project" value="UniProtKB-SubCell"/>
</dbReference>
<dbReference type="AlphaFoldDB" id="A0A6L5YVP4"/>
<keyword evidence="10 19" id="KW-0812">Transmembrane</keyword>
<protein>
    <recommendedName>
        <fullName evidence="6 19">Adenosylcobinamide-GDP ribazoletransferase</fullName>
        <ecNumber evidence="5 19">2.7.8.26</ecNumber>
    </recommendedName>
    <alternativeName>
        <fullName evidence="16 19">Cobalamin synthase</fullName>
    </alternativeName>
    <alternativeName>
        <fullName evidence="15 19">Cobalamin-5'-phosphate synthase</fullName>
    </alternativeName>
</protein>
<dbReference type="EC" id="2.7.8.26" evidence="5 19"/>
<dbReference type="PANTHER" id="PTHR34148">
    <property type="entry name" value="ADENOSYLCOBINAMIDE-GDP RIBAZOLETRANSFERASE"/>
    <property type="match status" value="1"/>
</dbReference>
<comment type="subcellular location">
    <subcellularLocation>
        <location evidence="2 19">Cell membrane</location>
        <topology evidence="2 19">Multi-pass membrane protein</topology>
    </subcellularLocation>
</comment>
<dbReference type="GO" id="GO:0051073">
    <property type="term" value="F:adenosylcobinamide-GDP ribazoletransferase activity"/>
    <property type="evidence" value="ECO:0007669"/>
    <property type="project" value="UniProtKB-UniRule"/>
</dbReference>
<comment type="similarity">
    <text evidence="4 19">Belongs to the CobS family.</text>
</comment>
<accession>A0A6L5YVP4</accession>
<dbReference type="Proteomes" id="UP000474957">
    <property type="component" value="Unassembled WGS sequence"/>
</dbReference>
<evidence type="ECO:0000256" key="7">
    <source>
        <dbReference type="ARBA" id="ARBA00022475"/>
    </source>
</evidence>
<dbReference type="GO" id="GO:0008818">
    <property type="term" value="F:cobalamin 5'-phosphate synthase activity"/>
    <property type="evidence" value="ECO:0007669"/>
    <property type="project" value="UniProtKB-UniRule"/>
</dbReference>
<comment type="caution">
    <text evidence="20">The sequence shown here is derived from an EMBL/GenBank/DDBJ whole genome shotgun (WGS) entry which is preliminary data.</text>
</comment>
<evidence type="ECO:0000256" key="11">
    <source>
        <dbReference type="ARBA" id="ARBA00022842"/>
    </source>
</evidence>
<dbReference type="RefSeq" id="WP_154444370.1">
    <property type="nucleotide sequence ID" value="NZ_WIND01000001.1"/>
</dbReference>
<comment type="pathway">
    <text evidence="3 19">Cofactor biosynthesis; adenosylcobalamin biosynthesis; adenosylcobalamin from cob(II)yrinate a,c-diamide: step 7/7.</text>
</comment>
<evidence type="ECO:0000256" key="19">
    <source>
        <dbReference type="HAMAP-Rule" id="MF_00719"/>
    </source>
</evidence>
<keyword evidence="21" id="KW-1185">Reference proteome</keyword>
<gene>
    <name evidence="19 20" type="primary">cobS</name>
    <name evidence="20" type="ORF">GE300_01915</name>
</gene>
<keyword evidence="11 19" id="KW-0460">Magnesium</keyword>
<keyword evidence="8 19" id="KW-0169">Cobalamin biosynthesis</keyword>
<reference evidence="20 21" key="1">
    <citation type="submission" date="2019-10" db="EMBL/GenBank/DDBJ databases">
        <title>Cognatihalovulum marinum gen. nov. sp. nov., a new member of the family Rhodobacteraceae isolated from deep seawater of the Northwest Indian Ocean.</title>
        <authorList>
            <person name="Ruan C."/>
            <person name="Wang J."/>
            <person name="Zheng X."/>
            <person name="Song L."/>
            <person name="Zhu Y."/>
            <person name="Huang Y."/>
            <person name="Lu Z."/>
            <person name="Du W."/>
            <person name="Huang L."/>
            <person name="Dai X."/>
        </authorList>
    </citation>
    <scope>NUCLEOTIDE SEQUENCE [LARGE SCALE GENOMIC DNA]</scope>
    <source>
        <strain evidence="20 21">2CG4</strain>
    </source>
</reference>
<comment type="catalytic activity">
    <reaction evidence="18 19">
        <text>alpha-ribazole 5'-phosphate + adenosylcob(III)inamide-GDP = adenosylcob(III)alamin 5'-phosphate + GMP + H(+)</text>
        <dbReference type="Rhea" id="RHEA:23560"/>
        <dbReference type="ChEBI" id="CHEBI:15378"/>
        <dbReference type="ChEBI" id="CHEBI:57918"/>
        <dbReference type="ChEBI" id="CHEBI:58115"/>
        <dbReference type="ChEBI" id="CHEBI:60487"/>
        <dbReference type="ChEBI" id="CHEBI:60493"/>
        <dbReference type="EC" id="2.7.8.26"/>
    </reaction>
</comment>
<dbReference type="NCBIfam" id="TIGR00317">
    <property type="entry name" value="cobS"/>
    <property type="match status" value="1"/>
</dbReference>
<evidence type="ECO:0000256" key="18">
    <source>
        <dbReference type="ARBA" id="ARBA00049504"/>
    </source>
</evidence>
<dbReference type="Pfam" id="PF02654">
    <property type="entry name" value="CobS"/>
    <property type="match status" value="1"/>
</dbReference>
<evidence type="ECO:0000256" key="3">
    <source>
        <dbReference type="ARBA" id="ARBA00004663"/>
    </source>
</evidence>
<proteinExistence type="inferred from homology"/>
<dbReference type="PANTHER" id="PTHR34148:SF1">
    <property type="entry name" value="ADENOSYLCOBINAMIDE-GDP RIBAZOLETRANSFERASE"/>
    <property type="match status" value="1"/>
</dbReference>
<evidence type="ECO:0000256" key="5">
    <source>
        <dbReference type="ARBA" id="ARBA00013200"/>
    </source>
</evidence>
<name>A0A6L5YVP4_9RHOB</name>
<evidence type="ECO:0000256" key="13">
    <source>
        <dbReference type="ARBA" id="ARBA00023136"/>
    </source>
</evidence>
<keyword evidence="13 19" id="KW-0472">Membrane</keyword>
<evidence type="ECO:0000256" key="2">
    <source>
        <dbReference type="ARBA" id="ARBA00004651"/>
    </source>
</evidence>
<dbReference type="EMBL" id="WIND01000001">
    <property type="protein sequence ID" value="MSU88371.1"/>
    <property type="molecule type" value="Genomic_DNA"/>
</dbReference>
<evidence type="ECO:0000256" key="4">
    <source>
        <dbReference type="ARBA" id="ARBA00010561"/>
    </source>
</evidence>
<evidence type="ECO:0000313" key="21">
    <source>
        <dbReference type="Proteomes" id="UP000474957"/>
    </source>
</evidence>
<dbReference type="InterPro" id="IPR003805">
    <property type="entry name" value="CobS"/>
</dbReference>
<comment type="cofactor">
    <cofactor evidence="1 19">
        <name>Mg(2+)</name>
        <dbReference type="ChEBI" id="CHEBI:18420"/>
    </cofactor>
</comment>
<keyword evidence="7 19" id="KW-1003">Cell membrane</keyword>
<evidence type="ECO:0000256" key="14">
    <source>
        <dbReference type="ARBA" id="ARBA00025228"/>
    </source>
</evidence>